<evidence type="ECO:0000313" key="15">
    <source>
        <dbReference type="EMBL" id="OMJ07826.1"/>
    </source>
</evidence>
<sequence>MSNYYVVKDGRNPGVYSTWDECKQQVDGYSGAKFKKFSSPSEASSFLNGGNSGSSRGSSQNYSSRSSSNYQKSYNQTSQRESGYNSGYSSSHRSSNYQSESYRKPDPVTVYTDGSCLGNGKNGSSAGVGVYFDDNDHRNVSERLEGLQTNNRAELTAIKRALETVRDSDNGNTARDVEIKSDSQYAINATTKWHSKWSSNGWKTADGAQVKNRDLIEDIAALKSERSGKVKLSYVPAHSSIHGNEKADRLAVRGAQSYE</sequence>
<comment type="caution">
    <text evidence="15">The sequence shown here is derived from an EMBL/GenBank/DDBJ whole genome shotgun (WGS) entry which is preliminary data.</text>
</comment>
<organism evidence="15 16">
    <name type="scientific">Smittium culicis</name>
    <dbReference type="NCBI Taxonomy" id="133412"/>
    <lineage>
        <taxon>Eukaryota</taxon>
        <taxon>Fungi</taxon>
        <taxon>Fungi incertae sedis</taxon>
        <taxon>Zoopagomycota</taxon>
        <taxon>Kickxellomycotina</taxon>
        <taxon>Harpellomycetes</taxon>
        <taxon>Harpellales</taxon>
        <taxon>Legeriomycetaceae</taxon>
        <taxon>Smittium</taxon>
    </lineage>
</organism>
<keyword evidence="7 12" id="KW-0540">Nuclease</keyword>
<comment type="cofactor">
    <cofactor evidence="2 12">
        <name>Mg(2+)</name>
        <dbReference type="ChEBI" id="CHEBI:18420"/>
    </cofactor>
</comment>
<feature type="region of interest" description="Disordered" evidence="13">
    <location>
        <begin position="37"/>
        <end position="106"/>
    </location>
</feature>
<dbReference type="PANTHER" id="PTHR10642:SF26">
    <property type="entry name" value="RIBONUCLEASE H1"/>
    <property type="match status" value="1"/>
</dbReference>
<keyword evidence="10 12" id="KW-0378">Hydrolase</keyword>
<comment type="similarity">
    <text evidence="4 12">Belongs to the RNase H family.</text>
</comment>
<feature type="domain" description="RNase H type-1" evidence="14">
    <location>
        <begin position="104"/>
        <end position="256"/>
    </location>
</feature>
<keyword evidence="16" id="KW-1185">Reference proteome</keyword>
<proteinExistence type="inferred from homology"/>
<accession>A0A1R1WZL0</accession>
<dbReference type="PROSITE" id="PS50879">
    <property type="entry name" value="RNASE_H_1"/>
    <property type="match status" value="1"/>
</dbReference>
<dbReference type="EC" id="3.1.26.4" evidence="5 12"/>
<evidence type="ECO:0000256" key="7">
    <source>
        <dbReference type="ARBA" id="ARBA00022722"/>
    </source>
</evidence>
<evidence type="ECO:0000256" key="5">
    <source>
        <dbReference type="ARBA" id="ARBA00012180"/>
    </source>
</evidence>
<evidence type="ECO:0000259" key="14">
    <source>
        <dbReference type="PROSITE" id="PS50879"/>
    </source>
</evidence>
<evidence type="ECO:0000256" key="2">
    <source>
        <dbReference type="ARBA" id="ARBA00001946"/>
    </source>
</evidence>
<dbReference type="Proteomes" id="UP000187283">
    <property type="component" value="Unassembled WGS sequence"/>
</dbReference>
<evidence type="ECO:0000256" key="6">
    <source>
        <dbReference type="ARBA" id="ARBA00017721"/>
    </source>
</evidence>
<dbReference type="SUPFAM" id="SSF55658">
    <property type="entry name" value="L9 N-domain-like"/>
    <property type="match status" value="1"/>
</dbReference>
<dbReference type="SUPFAM" id="SSF53098">
    <property type="entry name" value="Ribonuclease H-like"/>
    <property type="match status" value="1"/>
</dbReference>
<evidence type="ECO:0000256" key="11">
    <source>
        <dbReference type="ARBA" id="ARBA00022842"/>
    </source>
</evidence>
<evidence type="ECO:0000256" key="13">
    <source>
        <dbReference type="SAM" id="MobiDB-lite"/>
    </source>
</evidence>
<evidence type="ECO:0000256" key="4">
    <source>
        <dbReference type="ARBA" id="ARBA00005300"/>
    </source>
</evidence>
<feature type="compositionally biased region" description="Low complexity" evidence="13">
    <location>
        <begin position="44"/>
        <end position="100"/>
    </location>
</feature>
<dbReference type="GO" id="GO:0000287">
    <property type="term" value="F:magnesium ion binding"/>
    <property type="evidence" value="ECO:0007669"/>
    <property type="project" value="UniProtKB-UniRule"/>
</dbReference>
<keyword evidence="8 12" id="KW-0479">Metal-binding</keyword>
<dbReference type="InterPro" id="IPR036397">
    <property type="entry name" value="RNaseH_sf"/>
</dbReference>
<evidence type="ECO:0000256" key="1">
    <source>
        <dbReference type="ARBA" id="ARBA00000077"/>
    </source>
</evidence>
<keyword evidence="11 12" id="KW-0460">Magnesium</keyword>
<dbReference type="InterPro" id="IPR002156">
    <property type="entry name" value="RNaseH_domain"/>
</dbReference>
<dbReference type="FunFam" id="3.40.970.10:FF:000002">
    <property type="entry name" value="Ribonuclease H"/>
    <property type="match status" value="1"/>
</dbReference>
<dbReference type="InterPro" id="IPR050092">
    <property type="entry name" value="RNase_H"/>
</dbReference>
<dbReference type="GO" id="GO:0003676">
    <property type="term" value="F:nucleic acid binding"/>
    <property type="evidence" value="ECO:0007669"/>
    <property type="project" value="UniProtKB-UniRule"/>
</dbReference>
<dbReference type="FunFam" id="3.30.420.10:FF:000115">
    <property type="entry name" value="Ribonuclease H"/>
    <property type="match status" value="1"/>
</dbReference>
<dbReference type="CDD" id="cd09280">
    <property type="entry name" value="RNase_HI_eukaryote_like"/>
    <property type="match status" value="1"/>
</dbReference>
<dbReference type="InterPro" id="IPR037056">
    <property type="entry name" value="RNase_H1_N_sf"/>
</dbReference>
<dbReference type="InterPro" id="IPR012337">
    <property type="entry name" value="RNaseH-like_sf"/>
</dbReference>
<dbReference type="EMBL" id="LSSN01005959">
    <property type="protein sequence ID" value="OMJ07826.1"/>
    <property type="molecule type" value="Genomic_DNA"/>
</dbReference>
<evidence type="ECO:0000313" key="16">
    <source>
        <dbReference type="Proteomes" id="UP000187283"/>
    </source>
</evidence>
<dbReference type="InterPro" id="IPR017067">
    <property type="entry name" value="RNase_H1_euk"/>
</dbReference>
<dbReference type="InterPro" id="IPR011320">
    <property type="entry name" value="RNase_H1_N"/>
</dbReference>
<dbReference type="AlphaFoldDB" id="A0A1R1WZL0"/>
<dbReference type="OrthoDB" id="407198at2759"/>
<gene>
    <name evidence="15" type="ORF">AYI70_g11937</name>
</gene>
<dbReference type="GO" id="GO:0043137">
    <property type="term" value="P:DNA replication, removal of RNA primer"/>
    <property type="evidence" value="ECO:0007669"/>
    <property type="project" value="TreeGrafter"/>
</dbReference>
<comment type="function">
    <text evidence="3 12">Endonuclease that specifically degrades the RNA of RNA-DNA hybrids.</text>
</comment>
<dbReference type="Gene3D" id="3.30.420.10">
    <property type="entry name" value="Ribonuclease H-like superfamily/Ribonuclease H"/>
    <property type="match status" value="1"/>
</dbReference>
<dbReference type="STRING" id="133412.A0A1R1WZL0"/>
<dbReference type="PANTHER" id="PTHR10642">
    <property type="entry name" value="RIBONUCLEASE H1"/>
    <property type="match status" value="1"/>
</dbReference>
<comment type="catalytic activity">
    <reaction evidence="1 12">
        <text>Endonucleolytic cleavage to 5'-phosphomonoester.</text>
        <dbReference type="EC" id="3.1.26.4"/>
    </reaction>
</comment>
<protein>
    <recommendedName>
        <fullName evidence="6 12">Ribonuclease H</fullName>
        <shortName evidence="12">RNase H</shortName>
        <ecNumber evidence="5 12">3.1.26.4</ecNumber>
    </recommendedName>
</protein>
<dbReference type="InterPro" id="IPR009027">
    <property type="entry name" value="Ribosomal_bL9/RNase_H1_N"/>
</dbReference>
<dbReference type="Gene3D" id="3.40.970.10">
    <property type="entry name" value="Ribonuclease H1, N-terminal domain"/>
    <property type="match status" value="1"/>
</dbReference>
<name>A0A1R1WZL0_9FUNG</name>
<dbReference type="GO" id="GO:0004523">
    <property type="term" value="F:RNA-DNA hybrid ribonuclease activity"/>
    <property type="evidence" value="ECO:0007669"/>
    <property type="project" value="UniProtKB-UniRule"/>
</dbReference>
<dbReference type="Pfam" id="PF00075">
    <property type="entry name" value="RNase_H"/>
    <property type="match status" value="1"/>
</dbReference>
<reference evidence="15 16" key="1">
    <citation type="submission" date="2017-01" db="EMBL/GenBank/DDBJ databases">
        <authorList>
            <person name="Mah S.A."/>
            <person name="Swanson W.J."/>
            <person name="Moy G.W."/>
            <person name="Vacquier V.D."/>
        </authorList>
    </citation>
    <scope>NUCLEOTIDE SEQUENCE [LARGE SCALE GENOMIC DNA]</scope>
    <source>
        <strain evidence="15 16">GSMNP</strain>
    </source>
</reference>
<evidence type="ECO:0000256" key="8">
    <source>
        <dbReference type="ARBA" id="ARBA00022723"/>
    </source>
</evidence>
<evidence type="ECO:0000256" key="12">
    <source>
        <dbReference type="PIRNR" id="PIRNR036852"/>
    </source>
</evidence>
<keyword evidence="9 12" id="KW-0255">Endonuclease</keyword>
<evidence type="ECO:0000256" key="3">
    <source>
        <dbReference type="ARBA" id="ARBA00004065"/>
    </source>
</evidence>
<evidence type="ECO:0000256" key="10">
    <source>
        <dbReference type="ARBA" id="ARBA00022801"/>
    </source>
</evidence>
<dbReference type="Pfam" id="PF01693">
    <property type="entry name" value="Cauli_VI"/>
    <property type="match status" value="1"/>
</dbReference>
<evidence type="ECO:0000256" key="9">
    <source>
        <dbReference type="ARBA" id="ARBA00022759"/>
    </source>
</evidence>
<dbReference type="PIRSF" id="PIRSF036852">
    <property type="entry name" value="Ribonuclease_H1_euk"/>
    <property type="match status" value="1"/>
</dbReference>